<keyword evidence="2" id="KW-0812">Transmembrane</keyword>
<dbReference type="EMBL" id="HBUE01217496">
    <property type="protein sequence ID" value="CAG6537823.1"/>
    <property type="molecule type" value="Transcribed_RNA"/>
</dbReference>
<feature type="domain" description="ABC transporter TMD0" evidence="3">
    <location>
        <begin position="21"/>
        <end position="150"/>
    </location>
</feature>
<dbReference type="Pfam" id="PF24357">
    <property type="entry name" value="TMD0_ABC"/>
    <property type="match status" value="1"/>
</dbReference>
<keyword evidence="2" id="KW-1133">Transmembrane helix</keyword>
<name>A0A8D8KF15_CULPI</name>
<feature type="transmembrane region" description="Helical" evidence="2">
    <location>
        <begin position="63"/>
        <end position="83"/>
    </location>
</feature>
<evidence type="ECO:0000313" key="4">
    <source>
        <dbReference type="EMBL" id="CAG6589834.1"/>
    </source>
</evidence>
<dbReference type="GO" id="GO:0016020">
    <property type="term" value="C:membrane"/>
    <property type="evidence" value="ECO:0007669"/>
    <property type="project" value="UniProtKB-SubCell"/>
</dbReference>
<reference evidence="4" key="1">
    <citation type="submission" date="2021-05" db="EMBL/GenBank/DDBJ databases">
        <authorList>
            <person name="Alioto T."/>
            <person name="Alioto T."/>
            <person name="Gomez Garrido J."/>
        </authorList>
    </citation>
    <scope>NUCLEOTIDE SEQUENCE</scope>
</reference>
<evidence type="ECO:0000256" key="2">
    <source>
        <dbReference type="SAM" id="Phobius"/>
    </source>
</evidence>
<comment type="subcellular location">
    <subcellularLocation>
        <location evidence="1">Membrane</location>
        <topology evidence="1">Multi-pass membrane protein</topology>
    </subcellularLocation>
</comment>
<dbReference type="EMBL" id="HBUE01324055">
    <property type="protein sequence ID" value="CAG6589834.1"/>
    <property type="molecule type" value="Transcribed_RNA"/>
</dbReference>
<sequence>MTFEEFCGGPFWDDTLTWRAENADLTFCFQRVILQWVPCFFLFVFTAYEAYRIATSRYRDIPWNWLNITKIVITCALMVLSWIDLGMVVNYHDQDGVFDVQIVVAVLNAVAYIVVMILYYFFRKYGVRSSGTVFIFWFLKAFFGIIQMRTEAKLHQARDNPIGSGETIVFAEYQFVSFTLQYAFICLTLLLEILPDQAPRYSDYPKQRNPNPELKSSFFVKLLYLYFDSFTWTGFRKPLTDDDMFDLNPEDTSRELVPPFDKYWYESVENGRRKQMATDKKAGKINPTYKPHAQTNGSVLPAMVKAYGGPFWFAGLLQLAISGLQFASPYLMQ</sequence>
<dbReference type="InterPro" id="IPR056227">
    <property type="entry name" value="TMD0_ABC"/>
</dbReference>
<keyword evidence="2" id="KW-0472">Membrane</keyword>
<feature type="transmembrane region" description="Helical" evidence="2">
    <location>
        <begin position="33"/>
        <end position="51"/>
    </location>
</feature>
<organism evidence="4">
    <name type="scientific">Culex pipiens</name>
    <name type="common">House mosquito</name>
    <dbReference type="NCBI Taxonomy" id="7175"/>
    <lineage>
        <taxon>Eukaryota</taxon>
        <taxon>Metazoa</taxon>
        <taxon>Ecdysozoa</taxon>
        <taxon>Arthropoda</taxon>
        <taxon>Hexapoda</taxon>
        <taxon>Insecta</taxon>
        <taxon>Pterygota</taxon>
        <taxon>Neoptera</taxon>
        <taxon>Endopterygota</taxon>
        <taxon>Diptera</taxon>
        <taxon>Nematocera</taxon>
        <taxon>Culicoidea</taxon>
        <taxon>Culicidae</taxon>
        <taxon>Culicinae</taxon>
        <taxon>Culicini</taxon>
        <taxon>Culex</taxon>
        <taxon>Culex</taxon>
    </lineage>
</organism>
<evidence type="ECO:0000259" key="3">
    <source>
        <dbReference type="Pfam" id="PF24357"/>
    </source>
</evidence>
<protein>
    <submittedName>
        <fullName evidence="4">Multidrug resistance-associated protein 1</fullName>
    </submittedName>
</protein>
<evidence type="ECO:0000256" key="1">
    <source>
        <dbReference type="ARBA" id="ARBA00004141"/>
    </source>
</evidence>
<accession>A0A8D8KF15</accession>
<dbReference type="AlphaFoldDB" id="A0A8D8KF15"/>
<feature type="transmembrane region" description="Helical" evidence="2">
    <location>
        <begin position="103"/>
        <end position="122"/>
    </location>
</feature>
<proteinExistence type="predicted"/>
<feature type="transmembrane region" description="Helical" evidence="2">
    <location>
        <begin position="129"/>
        <end position="148"/>
    </location>
</feature>